<dbReference type="InterPro" id="IPR000421">
    <property type="entry name" value="FA58C"/>
</dbReference>
<proteinExistence type="predicted"/>
<dbReference type="InterPro" id="IPR014756">
    <property type="entry name" value="Ig_E-set"/>
</dbReference>
<dbReference type="Gene3D" id="2.60.120.260">
    <property type="entry name" value="Galactose-binding domain-like"/>
    <property type="match status" value="1"/>
</dbReference>
<organism evidence="4 5">
    <name type="scientific">Echria macrotheca</name>
    <dbReference type="NCBI Taxonomy" id="438768"/>
    <lineage>
        <taxon>Eukaryota</taxon>
        <taxon>Fungi</taxon>
        <taxon>Dikarya</taxon>
        <taxon>Ascomycota</taxon>
        <taxon>Pezizomycotina</taxon>
        <taxon>Sordariomycetes</taxon>
        <taxon>Sordariomycetidae</taxon>
        <taxon>Sordariales</taxon>
        <taxon>Schizotheciaceae</taxon>
        <taxon>Echria</taxon>
    </lineage>
</organism>
<dbReference type="InterPro" id="IPR015202">
    <property type="entry name" value="GO-like_E_set"/>
</dbReference>
<gene>
    <name evidence="4" type="ORF">QBC47DRAFT_406252</name>
</gene>
<keyword evidence="1" id="KW-0472">Membrane</keyword>
<accession>A0AAJ0B5W9</accession>
<dbReference type="PANTHER" id="PTHR32208:SF68">
    <property type="entry name" value="GALACTOSE OXIDASE"/>
    <property type="match status" value="1"/>
</dbReference>
<protein>
    <recommendedName>
        <fullName evidence="6">Galactose oxidase</fullName>
    </recommendedName>
</protein>
<evidence type="ECO:0000256" key="1">
    <source>
        <dbReference type="SAM" id="Phobius"/>
    </source>
</evidence>
<dbReference type="SUPFAM" id="SSF50965">
    <property type="entry name" value="Galactose oxidase, central domain"/>
    <property type="match status" value="1"/>
</dbReference>
<dbReference type="PANTHER" id="PTHR32208">
    <property type="entry name" value="SECRETED PROTEIN-RELATED"/>
    <property type="match status" value="1"/>
</dbReference>
<dbReference type="InterPro" id="IPR037293">
    <property type="entry name" value="Gal_Oxidase_central_sf"/>
</dbReference>
<comment type="caution">
    <text evidence="4">The sequence shown here is derived from an EMBL/GenBank/DDBJ whole genome shotgun (WGS) entry which is preliminary data.</text>
</comment>
<reference evidence="4" key="1">
    <citation type="submission" date="2023-06" db="EMBL/GenBank/DDBJ databases">
        <title>Genome-scale phylogeny and comparative genomics of the fungal order Sordariales.</title>
        <authorList>
            <consortium name="Lawrence Berkeley National Laboratory"/>
            <person name="Hensen N."/>
            <person name="Bonometti L."/>
            <person name="Westerberg I."/>
            <person name="Brannstrom I.O."/>
            <person name="Guillou S."/>
            <person name="Cros-Aarteil S."/>
            <person name="Calhoun S."/>
            <person name="Haridas S."/>
            <person name="Kuo A."/>
            <person name="Mondo S."/>
            <person name="Pangilinan J."/>
            <person name="Riley R."/>
            <person name="Labutti K."/>
            <person name="Andreopoulos B."/>
            <person name="Lipzen A."/>
            <person name="Chen C."/>
            <person name="Yanf M."/>
            <person name="Daum C."/>
            <person name="Ng V."/>
            <person name="Clum A."/>
            <person name="Steindorff A."/>
            <person name="Ohm R."/>
            <person name="Martin F."/>
            <person name="Silar P."/>
            <person name="Natvig D."/>
            <person name="Lalanne C."/>
            <person name="Gautier V."/>
            <person name="Ament-Velasquez S.L."/>
            <person name="Kruys A."/>
            <person name="Hutchinson M.I."/>
            <person name="Powell A.J."/>
            <person name="Barry K."/>
            <person name="Miller A.N."/>
            <person name="Grigoriev I.V."/>
            <person name="Debuchy R."/>
            <person name="Gladieux P."/>
            <person name="Thoren M.H."/>
            <person name="Johannesson H."/>
        </authorList>
    </citation>
    <scope>NUCLEOTIDE SEQUENCE</scope>
    <source>
        <strain evidence="4">PSN4</strain>
    </source>
</reference>
<sequence length="788" mass="85802">MLNLRRFLYEAVALSDPDAGSDPESVRLVPGDLEKTGYRSPSVTRSQKPVEKTKQLPVFIKVLLLISVVALAVFLGGPIANFAALTYKAVVQCSGPHHRHAPIVLDDAPLVGQGLAAYALRVPAATPAGATEVSDRSGWKPNCSSTDSTTACENAIGKGKDGAVWKSQNAPGTTHSITIDFGKELVLHSVVVWPAEKLKEGAVRKHLVEVRTKEGTWQLVARGTWRQQGGAAIFEPFQTQQVRLSVIDTYSADKTVNFVAISDIKVWTLPRVLDAVKGGGRWAETLNFPLVPVAAWLNPKKGQLVTAASYTYDRFDKTSTKTLVAEVDLANGDITEKVIGEIKHNVFCPGTSMDANGRVIFTGGSTAGVYSIYDLDKGWIKPNDNEIEKKRGYQGQTYLSDGRTFMIGGTWSGPEEPDNKDGEIFVPDEDFLKHPEKGGNWTLNENLSAASIKMSLPRCEGPLPNVDGCAKNEWRQHHPWLFAWKGATVFHAGPSRNMNWFFTENSGKTKPAGKRNDDPDGDAVCGAAVMYDAVKGSIITAGGAPNYHYWLESTKRGPNDRHRLSATNKVFGMTLTLGAPGEPVSVKTLEPMLHKRIFANAAILPNGEIFVVGGQTLGEPFYDDTGEASSNSIPRAYHSWALLLPDATVLVGGGDLDIDHPETNHYDAQIYQPAYLFTPDGKGTAARPKILDDNVISEHKLGTTITIQTDVEVNLEASLIRYSSVTHALNNDLRRIPLTLVVQGKLTDRKYAAQLPDDPGVALPGYYMLFVLRDGVPSHAKTVRLFNK</sequence>
<dbReference type="InterPro" id="IPR008979">
    <property type="entry name" value="Galactose-bd-like_sf"/>
</dbReference>
<feature type="domain" description="Galactose oxidase-like Early set" evidence="3">
    <location>
        <begin position="697"/>
        <end position="784"/>
    </location>
</feature>
<dbReference type="EMBL" id="MU839843">
    <property type="protein sequence ID" value="KAK1750993.1"/>
    <property type="molecule type" value="Genomic_DNA"/>
</dbReference>
<dbReference type="SUPFAM" id="SSF49785">
    <property type="entry name" value="Galactose-binding domain-like"/>
    <property type="match status" value="1"/>
</dbReference>
<dbReference type="InterPro" id="IPR011043">
    <property type="entry name" value="Gal_Oxase/kelch_b-propeller"/>
</dbReference>
<evidence type="ECO:0000313" key="5">
    <source>
        <dbReference type="Proteomes" id="UP001239445"/>
    </source>
</evidence>
<dbReference type="SUPFAM" id="SSF81296">
    <property type="entry name" value="E set domains"/>
    <property type="match status" value="1"/>
</dbReference>
<keyword evidence="1" id="KW-1133">Transmembrane helix</keyword>
<evidence type="ECO:0000259" key="3">
    <source>
        <dbReference type="Pfam" id="PF09118"/>
    </source>
</evidence>
<dbReference type="Proteomes" id="UP001239445">
    <property type="component" value="Unassembled WGS sequence"/>
</dbReference>
<dbReference type="CDD" id="cd02851">
    <property type="entry name" value="E_set_GO_C"/>
    <property type="match status" value="1"/>
</dbReference>
<feature type="domain" description="F5/8 type C" evidence="2">
    <location>
        <begin position="143"/>
        <end position="249"/>
    </location>
</feature>
<dbReference type="Pfam" id="PF09118">
    <property type="entry name" value="GO-like_E_set"/>
    <property type="match status" value="1"/>
</dbReference>
<dbReference type="InterPro" id="IPR013783">
    <property type="entry name" value="Ig-like_fold"/>
</dbReference>
<name>A0AAJ0B5W9_9PEZI</name>
<keyword evidence="5" id="KW-1185">Reference proteome</keyword>
<evidence type="ECO:0008006" key="6">
    <source>
        <dbReference type="Google" id="ProtNLM"/>
    </source>
</evidence>
<dbReference type="Gene3D" id="2.130.10.80">
    <property type="entry name" value="Galactose oxidase/kelch, beta-propeller"/>
    <property type="match status" value="1"/>
</dbReference>
<evidence type="ECO:0000313" key="4">
    <source>
        <dbReference type="EMBL" id="KAK1750993.1"/>
    </source>
</evidence>
<keyword evidence="1" id="KW-0812">Transmembrane</keyword>
<feature type="transmembrane region" description="Helical" evidence="1">
    <location>
        <begin position="62"/>
        <end position="84"/>
    </location>
</feature>
<dbReference type="Pfam" id="PF00754">
    <property type="entry name" value="F5_F8_type_C"/>
    <property type="match status" value="1"/>
</dbReference>
<evidence type="ECO:0000259" key="2">
    <source>
        <dbReference type="Pfam" id="PF00754"/>
    </source>
</evidence>
<dbReference type="AlphaFoldDB" id="A0AAJ0B5W9"/>
<dbReference type="Gene3D" id="2.60.40.10">
    <property type="entry name" value="Immunoglobulins"/>
    <property type="match status" value="1"/>
</dbReference>